<evidence type="ECO:0000256" key="1">
    <source>
        <dbReference type="ARBA" id="ARBA00004651"/>
    </source>
</evidence>
<feature type="transmembrane region" description="Helical" evidence="7">
    <location>
        <begin position="134"/>
        <end position="154"/>
    </location>
</feature>
<keyword evidence="6 7" id="KW-0472">Membrane</keyword>
<dbReference type="NCBIfam" id="TIGR00427">
    <property type="entry name" value="NAAT family transporter"/>
    <property type="match status" value="1"/>
</dbReference>
<dbReference type="AlphaFoldDB" id="A0A7C1GNA5"/>
<feature type="transmembrane region" description="Helical" evidence="7">
    <location>
        <begin position="43"/>
        <end position="66"/>
    </location>
</feature>
<name>A0A7C1GNA5_9CREN</name>
<evidence type="ECO:0000256" key="7">
    <source>
        <dbReference type="RuleBase" id="RU362048"/>
    </source>
</evidence>
<keyword evidence="3" id="KW-1003">Cell membrane</keyword>
<gene>
    <name evidence="8" type="ORF">ENN26_03625</name>
</gene>
<comment type="similarity">
    <text evidence="2 7">Belongs to the UPF0056 (MarC) family.</text>
</comment>
<accession>A0A7C1GNA5</accession>
<evidence type="ECO:0000256" key="3">
    <source>
        <dbReference type="ARBA" id="ARBA00022475"/>
    </source>
</evidence>
<sequence>MVLALKDVWDAFIMLFIVLDSIGNIPIFYSLTSGMKASERNKVFLKSVLVASALLVFFTFFGYPFFAYYNVSVADFKIAGGIILFIIGIEGIFGKIEAEMLRSEDLAIVPMATPLLAGPGSIYMVMYLNNTFGLVPTLLSILLNTIAGYIILANSSILLGKAGKNTVLVVSRIFSLFLAVLAVSFIRSGIEEALRSMGA</sequence>
<evidence type="ECO:0000256" key="4">
    <source>
        <dbReference type="ARBA" id="ARBA00022692"/>
    </source>
</evidence>
<comment type="subcellular location">
    <subcellularLocation>
        <location evidence="1 7">Cell membrane</location>
        <topology evidence="1 7">Multi-pass membrane protein</topology>
    </subcellularLocation>
</comment>
<keyword evidence="4 7" id="KW-0812">Transmembrane</keyword>
<reference evidence="8" key="1">
    <citation type="journal article" date="2020" name="mSystems">
        <title>Genome- and Community-Level Interaction Insights into Carbon Utilization and Element Cycling Functions of Hydrothermarchaeota in Hydrothermal Sediment.</title>
        <authorList>
            <person name="Zhou Z."/>
            <person name="Liu Y."/>
            <person name="Xu W."/>
            <person name="Pan J."/>
            <person name="Luo Z.H."/>
            <person name="Li M."/>
        </authorList>
    </citation>
    <scope>NUCLEOTIDE SEQUENCE [LARGE SCALE GENOMIC DNA]</scope>
    <source>
        <strain evidence="8">SpSt-116</strain>
    </source>
</reference>
<dbReference type="InterPro" id="IPR002771">
    <property type="entry name" value="Multi_antbiot-R_MarC"/>
</dbReference>
<feature type="transmembrane region" description="Helical" evidence="7">
    <location>
        <begin position="166"/>
        <end position="186"/>
    </location>
</feature>
<dbReference type="GO" id="GO:0005886">
    <property type="term" value="C:plasma membrane"/>
    <property type="evidence" value="ECO:0007669"/>
    <property type="project" value="UniProtKB-SubCell"/>
</dbReference>
<evidence type="ECO:0000313" key="8">
    <source>
        <dbReference type="EMBL" id="HDP14851.1"/>
    </source>
</evidence>
<dbReference type="PANTHER" id="PTHR33508">
    <property type="entry name" value="UPF0056 MEMBRANE PROTEIN YHCE"/>
    <property type="match status" value="1"/>
</dbReference>
<feature type="transmembrane region" description="Helical" evidence="7">
    <location>
        <begin position="78"/>
        <end position="94"/>
    </location>
</feature>
<protein>
    <recommendedName>
        <fullName evidence="7">UPF0056 membrane protein</fullName>
    </recommendedName>
</protein>
<proteinExistence type="inferred from homology"/>
<feature type="transmembrane region" description="Helical" evidence="7">
    <location>
        <begin position="106"/>
        <end position="128"/>
    </location>
</feature>
<feature type="transmembrane region" description="Helical" evidence="7">
    <location>
        <begin position="12"/>
        <end position="31"/>
    </location>
</feature>
<evidence type="ECO:0000256" key="2">
    <source>
        <dbReference type="ARBA" id="ARBA00009784"/>
    </source>
</evidence>
<dbReference type="Pfam" id="PF01914">
    <property type="entry name" value="MarC"/>
    <property type="match status" value="1"/>
</dbReference>
<dbReference type="PANTHER" id="PTHR33508:SF1">
    <property type="entry name" value="UPF0056 MEMBRANE PROTEIN YHCE"/>
    <property type="match status" value="1"/>
</dbReference>
<evidence type="ECO:0000256" key="5">
    <source>
        <dbReference type="ARBA" id="ARBA00022989"/>
    </source>
</evidence>
<dbReference type="EMBL" id="DSAY01000069">
    <property type="protein sequence ID" value="HDP14851.1"/>
    <property type="molecule type" value="Genomic_DNA"/>
</dbReference>
<keyword evidence="5 7" id="KW-1133">Transmembrane helix</keyword>
<comment type="caution">
    <text evidence="8">The sequence shown here is derived from an EMBL/GenBank/DDBJ whole genome shotgun (WGS) entry which is preliminary data.</text>
</comment>
<evidence type="ECO:0000256" key="6">
    <source>
        <dbReference type="ARBA" id="ARBA00023136"/>
    </source>
</evidence>
<organism evidence="8">
    <name type="scientific">Thermofilum adornatum</name>
    <dbReference type="NCBI Taxonomy" id="1365176"/>
    <lineage>
        <taxon>Archaea</taxon>
        <taxon>Thermoproteota</taxon>
        <taxon>Thermoprotei</taxon>
        <taxon>Thermofilales</taxon>
        <taxon>Thermofilaceae</taxon>
        <taxon>Thermofilum</taxon>
    </lineage>
</organism>